<dbReference type="GO" id="GO:0006355">
    <property type="term" value="P:regulation of DNA-templated transcription"/>
    <property type="evidence" value="ECO:0007669"/>
    <property type="project" value="InterPro"/>
</dbReference>
<protein>
    <submittedName>
        <fullName evidence="1">Uncharacterized protein</fullName>
    </submittedName>
</protein>
<proteinExistence type="predicted"/>
<gene>
    <name evidence="1" type="ORF">SAMN05216339_104106</name>
</gene>
<dbReference type="EMBL" id="FPBL01000004">
    <property type="protein sequence ID" value="SFU56361.1"/>
    <property type="molecule type" value="Genomic_DNA"/>
</dbReference>
<dbReference type="OrthoDB" id="8689481at2"/>
<evidence type="ECO:0000313" key="2">
    <source>
        <dbReference type="Proteomes" id="UP000183926"/>
    </source>
</evidence>
<dbReference type="GO" id="GO:0003677">
    <property type="term" value="F:DNA binding"/>
    <property type="evidence" value="ECO:0007669"/>
    <property type="project" value="InterPro"/>
</dbReference>
<organism evidence="1 2">
    <name type="scientific">Nitrosomonas eutropha</name>
    <dbReference type="NCBI Taxonomy" id="916"/>
    <lineage>
        <taxon>Bacteria</taxon>
        <taxon>Pseudomonadati</taxon>
        <taxon>Pseudomonadota</taxon>
        <taxon>Betaproteobacteria</taxon>
        <taxon>Nitrosomonadales</taxon>
        <taxon>Nitrosomonadaceae</taxon>
        <taxon>Nitrosomonas</taxon>
    </lineage>
</organism>
<dbReference type="AlphaFoldDB" id="A0A1I7H6M4"/>
<evidence type="ECO:0000313" key="1">
    <source>
        <dbReference type="EMBL" id="SFU56361.1"/>
    </source>
</evidence>
<dbReference type="Proteomes" id="UP000183926">
    <property type="component" value="Unassembled WGS sequence"/>
</dbReference>
<reference evidence="1 2" key="1">
    <citation type="submission" date="2016-10" db="EMBL/GenBank/DDBJ databases">
        <authorList>
            <person name="de Groot N.N."/>
        </authorList>
    </citation>
    <scope>NUCLEOTIDE SEQUENCE [LARGE SCALE GENOMIC DNA]</scope>
    <source>
        <strain evidence="1 2">Nm24</strain>
    </source>
</reference>
<name>A0A1I7H6M4_9PROT</name>
<accession>A0A1I7H6M4</accession>
<dbReference type="Gene3D" id="1.10.10.60">
    <property type="entry name" value="Homeodomain-like"/>
    <property type="match status" value="1"/>
</dbReference>
<sequence length="328" mass="36780">MKKGNSTRFIEALDPDVVIFIHDDCSPTVAEALQKFQERWRPYSTASRHYPIVGLIREVIDPAVATYMTTLPTRYSSFVPGAGTGTDFSEIIQLVGLDAMVRLQRELLRRFIKTVDRQDSRDRRFIGTLESLAGLALSCACKRPKKAALRGLNGTRSQSFCRLCGKPAGLKSFADDDFQTRGNDDKLRLSTKYCADHQPLLSSGASNLAYRRAKRSVAQFDMELGRLNRQCANRGTPQAASGDPLVDRYFHQYLLAQTVQPADKGELRNQARLMVDSKLSDRKKQILILQWSGLNQSEIARKLGIQRQAVSKALKSLASTPRMLQLKE</sequence>
<dbReference type="InterPro" id="IPR016032">
    <property type="entry name" value="Sig_transdc_resp-reg_C-effctor"/>
</dbReference>
<dbReference type="SUPFAM" id="SSF46894">
    <property type="entry name" value="C-terminal effector domain of the bipartite response regulators"/>
    <property type="match status" value="1"/>
</dbReference>